<dbReference type="GO" id="GO:0043139">
    <property type="term" value="F:5'-3' DNA helicase activity"/>
    <property type="evidence" value="ECO:0007669"/>
    <property type="project" value="TreeGrafter"/>
</dbReference>
<keyword evidence="10" id="KW-1185">Reference proteome</keyword>
<proteinExistence type="inferred from homology"/>
<feature type="domain" description="DNA2/NAM7 helicase helicase" evidence="7">
    <location>
        <begin position="840"/>
        <end position="947"/>
    </location>
</feature>
<dbReference type="InterPro" id="IPR041679">
    <property type="entry name" value="DNA2/NAM7-like_C"/>
</dbReference>
<evidence type="ECO:0000256" key="1">
    <source>
        <dbReference type="ARBA" id="ARBA00007913"/>
    </source>
</evidence>
<organism evidence="9 10">
    <name type="scientific">Gigaspora margarita</name>
    <dbReference type="NCBI Taxonomy" id="4874"/>
    <lineage>
        <taxon>Eukaryota</taxon>
        <taxon>Fungi</taxon>
        <taxon>Fungi incertae sedis</taxon>
        <taxon>Mucoromycota</taxon>
        <taxon>Glomeromycotina</taxon>
        <taxon>Glomeromycetes</taxon>
        <taxon>Diversisporales</taxon>
        <taxon>Gigasporaceae</taxon>
        <taxon>Gigaspora</taxon>
    </lineage>
</organism>
<name>A0A8H3XBC3_GIGMA</name>
<dbReference type="Gene3D" id="3.90.320.10">
    <property type="match status" value="1"/>
</dbReference>
<feature type="domain" description="PD-(D/E)XK endonuclease-like" evidence="6">
    <location>
        <begin position="96"/>
        <end position="239"/>
    </location>
</feature>
<dbReference type="PANTHER" id="PTHR43788:SF8">
    <property type="entry name" value="DNA-BINDING PROTEIN SMUBP-2"/>
    <property type="match status" value="1"/>
</dbReference>
<dbReference type="InterPro" id="IPR011604">
    <property type="entry name" value="PDDEXK-like_dom_sf"/>
</dbReference>
<evidence type="ECO:0000256" key="2">
    <source>
        <dbReference type="ARBA" id="ARBA00022741"/>
    </source>
</evidence>
<dbReference type="SUPFAM" id="SSF52540">
    <property type="entry name" value="P-loop containing nucleoside triphosphate hydrolases"/>
    <property type="match status" value="1"/>
</dbReference>
<dbReference type="Pfam" id="PF13087">
    <property type="entry name" value="AAA_12"/>
    <property type="match status" value="1"/>
</dbReference>
<reference evidence="9 10" key="1">
    <citation type="journal article" date="2019" name="Environ. Microbiol.">
        <title>At the nexus of three kingdoms: the genome of the mycorrhizal fungus Gigaspora margarita provides insights into plant, endobacterial and fungal interactions.</title>
        <authorList>
            <person name="Venice F."/>
            <person name="Ghignone S."/>
            <person name="Salvioli di Fossalunga A."/>
            <person name="Amselem J."/>
            <person name="Novero M."/>
            <person name="Xianan X."/>
            <person name="Sedzielewska Toro K."/>
            <person name="Morin E."/>
            <person name="Lipzen A."/>
            <person name="Grigoriev I.V."/>
            <person name="Henrissat B."/>
            <person name="Martin F.M."/>
            <person name="Bonfante P."/>
        </authorList>
    </citation>
    <scope>NUCLEOTIDE SEQUENCE [LARGE SCALE GENOMIC DNA]</scope>
    <source>
        <strain evidence="9 10">BEG34</strain>
    </source>
</reference>
<comment type="caution">
    <text evidence="9">The sequence shown here is derived from an EMBL/GenBank/DDBJ whole genome shotgun (WGS) entry which is preliminary data.</text>
</comment>
<dbReference type="PANTHER" id="PTHR43788">
    <property type="entry name" value="DNA2/NAM7 HELICASE FAMILY MEMBER"/>
    <property type="match status" value="1"/>
</dbReference>
<keyword evidence="3 9" id="KW-0378">Hydrolase</keyword>
<evidence type="ECO:0000256" key="4">
    <source>
        <dbReference type="ARBA" id="ARBA00022806"/>
    </source>
</evidence>
<dbReference type="InterPro" id="IPR050534">
    <property type="entry name" value="Coronavir_polyprotein_1ab"/>
</dbReference>
<dbReference type="GO" id="GO:0016787">
    <property type="term" value="F:hydrolase activity"/>
    <property type="evidence" value="ECO:0007669"/>
    <property type="project" value="UniProtKB-KW"/>
</dbReference>
<evidence type="ECO:0000313" key="9">
    <source>
        <dbReference type="EMBL" id="KAF0444405.1"/>
    </source>
</evidence>
<dbReference type="GO" id="GO:0005524">
    <property type="term" value="F:ATP binding"/>
    <property type="evidence" value="ECO:0007669"/>
    <property type="project" value="UniProtKB-KW"/>
</dbReference>
<accession>A0A8H3XBC3</accession>
<dbReference type="Pfam" id="PF12705">
    <property type="entry name" value="PDDEXK_1"/>
    <property type="match status" value="1"/>
</dbReference>
<dbReference type="Proteomes" id="UP000439903">
    <property type="component" value="Unassembled WGS sequence"/>
</dbReference>
<dbReference type="InterPro" id="IPR027417">
    <property type="entry name" value="P-loop_NTPase"/>
</dbReference>
<dbReference type="Gene3D" id="3.40.50.300">
    <property type="entry name" value="P-loop containing nucleotide triphosphate hydrolases"/>
    <property type="match status" value="2"/>
</dbReference>
<feature type="domain" description="DNA2/NAM7 helicase-like C-terminal" evidence="8">
    <location>
        <begin position="1074"/>
        <end position="1267"/>
    </location>
</feature>
<comment type="similarity">
    <text evidence="1">Belongs to the DNA2/NAM7 helicase family.</text>
</comment>
<protein>
    <submittedName>
        <fullName evidence="9">P-loop containing nucleoside triphosphate hydrolase protein</fullName>
    </submittedName>
</protein>
<evidence type="ECO:0000256" key="5">
    <source>
        <dbReference type="ARBA" id="ARBA00022840"/>
    </source>
</evidence>
<keyword evidence="5" id="KW-0067">ATP-binding</keyword>
<evidence type="ECO:0000259" key="7">
    <source>
        <dbReference type="Pfam" id="PF13086"/>
    </source>
</evidence>
<sequence length="1317" mass="152073">MSQSISDKQKEIPSITISKLSNYCHFNCDKLLWNALNYKQKTEYSALTEAFQRRSKESKEKIKEHLKEDVIDHNDKSPSEVRKILQDAQIGKFLYRLKFEVPDDLYNKLEIKENVRIESFIPDFIEVIQEDGEKRLRIWDAKASKEARVSHQFQVATYSFLLDYIIKAKNMRGISISRSGGLFLSSPENLKRQTFRIDFLFPKVERLLKNDLSRIASSSKVSWHYNARCKTCEFVNDCRKDAKGTMAMIPYLSMENALFLKRLFRNGKLASDVDIEDLCINFSKLDINDNKGKVEEEGSDFKYLVDYVNSLTSDDKNETKNKRKIKQIIKYNEDLKISPYLDVHETENVQFIGTPTATFPQKTDHNLVITISLDPFDSYPFGWAICLYNSDGNITEHFQDAESISKSENETLLAFISLMETFVTSLIDIFQYLAEKKSRACIFVYSDQEKITIQDSLIKLITLNSDKVSKEIQDAATQCLFNLFEDCSVLLAVGNDNSESSELPNEWNEFPRLIVLEHSVRENIAINVPGFYQVIDIWEKMVKPTLKDQELIKNLESHIFNIDLENIYLKWDSGIVTEDTINQSHLYRSEFVNAVIQAYYTLLKKLTNDIAFKLLFYPQEFVLSKVKSFSNHYLGKLYFFKQFEAITTCSRIKEDRLNDFIQGEAINGIRVKLEKFVEKENKETNEWTALFEVLNNDSKFFVLESKTFKEYILVDDTMEGTLDAIRFPDLKCKDKFWGYPLTVLALIDVENNSIFKIKLKGIFKKRMNIGATYRLYKRYIDFNSDKILNTLIEIDKQSNSLFLNLLKDPNEWGTSSLPNYLKELNTTAFKLRDSFGMSPSQRDISVSLLKKRLQIIWGPPGSGKTHFLALFVLRYLNIVNPQPAENNNNFIIGITAFTRTAIDNLLERIARIKDKNQSDFLLVRMVNEPTKNTLDGVKDYKAKILSKKIAGSSIPEKHIIIGGTVWDWYKFRKEWGNWTGCDIMIIDEGSQLLTSDACVVVESLNPDHGRLIIAGDHMQLGPIIQNKYPDFSENHPLILGSIQQCLMRKEDGSIFNEGDFFIKKGEKRDFGPCTLMLKDNWRMNDGLNNFFQKIYGDDYISRNPSLALNFEDDKLSHIEPAIRKILLPGSGITLVKLSLKNHEELESLSEKILRGEADVVAKIVSAYFDASRKTNQDSDKPSLFIVTPHHRQRCAITSRVTEYLSNPEFSLNINTVEKMQGQEADLVIACFGFLDVDEIARESNFLFDRNRWNVAISRARCKIILLTTEEVLYPKGMGIFTNKKTSEGWIYISMIESWVQQQRKGIIEWVIDEASVI</sequence>
<dbReference type="OrthoDB" id="6513042at2759"/>
<dbReference type="InterPro" id="IPR038726">
    <property type="entry name" value="PDDEXK_AddAB-type"/>
</dbReference>
<keyword evidence="4" id="KW-0347">Helicase</keyword>
<dbReference type="InterPro" id="IPR041677">
    <property type="entry name" value="DNA2/NAM7_AAA_11"/>
</dbReference>
<evidence type="ECO:0000256" key="3">
    <source>
        <dbReference type="ARBA" id="ARBA00022801"/>
    </source>
</evidence>
<dbReference type="EMBL" id="WTPW01001300">
    <property type="protein sequence ID" value="KAF0444405.1"/>
    <property type="molecule type" value="Genomic_DNA"/>
</dbReference>
<keyword evidence="2" id="KW-0547">Nucleotide-binding</keyword>
<evidence type="ECO:0000259" key="6">
    <source>
        <dbReference type="Pfam" id="PF12705"/>
    </source>
</evidence>
<dbReference type="Pfam" id="PF13086">
    <property type="entry name" value="AAA_11"/>
    <property type="match status" value="1"/>
</dbReference>
<evidence type="ECO:0000259" key="8">
    <source>
        <dbReference type="Pfam" id="PF13087"/>
    </source>
</evidence>
<gene>
    <name evidence="9" type="ORF">F8M41_003381</name>
</gene>
<evidence type="ECO:0000313" key="10">
    <source>
        <dbReference type="Proteomes" id="UP000439903"/>
    </source>
</evidence>